<accession>A0ABY7G1H8</accession>
<dbReference type="EMBL" id="CP111026">
    <property type="protein sequence ID" value="WAR28280.1"/>
    <property type="molecule type" value="Genomic_DNA"/>
</dbReference>
<proteinExistence type="predicted"/>
<sequence>MRSCSLNIVALNITGLFSNVSYLSDLLHEGYIDIIGICEHWLYPHKMHFLKSVSSDYSFHAVCDKDLNINRAGVGEGGLLMISIDDNHIAGIQLQLCSNQHIYHIYKVYLPRVNHTINVFIKYIDKLFDLYYSYCHTGIPFFMGDFNAKVNTQSMSSKDKSNS</sequence>
<evidence type="ECO:0008006" key="3">
    <source>
        <dbReference type="Google" id="ProtNLM"/>
    </source>
</evidence>
<organism evidence="1 2">
    <name type="scientific">Mya arenaria</name>
    <name type="common">Soft-shell clam</name>
    <dbReference type="NCBI Taxonomy" id="6604"/>
    <lineage>
        <taxon>Eukaryota</taxon>
        <taxon>Metazoa</taxon>
        <taxon>Spiralia</taxon>
        <taxon>Lophotrochozoa</taxon>
        <taxon>Mollusca</taxon>
        <taxon>Bivalvia</taxon>
        <taxon>Autobranchia</taxon>
        <taxon>Heteroconchia</taxon>
        <taxon>Euheterodonta</taxon>
        <taxon>Imparidentia</taxon>
        <taxon>Neoheterodontei</taxon>
        <taxon>Myida</taxon>
        <taxon>Myoidea</taxon>
        <taxon>Myidae</taxon>
        <taxon>Mya</taxon>
    </lineage>
</organism>
<evidence type="ECO:0000313" key="1">
    <source>
        <dbReference type="EMBL" id="WAR28280.1"/>
    </source>
</evidence>
<name>A0ABY7G1H8_MYAAR</name>
<dbReference type="InterPro" id="IPR036691">
    <property type="entry name" value="Endo/exonu/phosph_ase_sf"/>
</dbReference>
<keyword evidence="2" id="KW-1185">Reference proteome</keyword>
<protein>
    <recommendedName>
        <fullName evidence="3">Endonuclease/exonuclease/phosphatase domain-containing protein</fullName>
    </recommendedName>
</protein>
<reference evidence="1" key="1">
    <citation type="submission" date="2022-11" db="EMBL/GenBank/DDBJ databases">
        <title>Centuries of genome instability and evolution in soft-shell clam transmissible cancer (bioRxiv).</title>
        <authorList>
            <person name="Hart S.F.M."/>
            <person name="Yonemitsu M.A."/>
            <person name="Giersch R.M."/>
            <person name="Beal B.F."/>
            <person name="Arriagada G."/>
            <person name="Davis B.W."/>
            <person name="Ostrander E.A."/>
            <person name="Goff S.P."/>
            <person name="Metzger M.J."/>
        </authorList>
    </citation>
    <scope>NUCLEOTIDE SEQUENCE</scope>
    <source>
        <strain evidence="1">MELC-2E11</strain>
        <tissue evidence="1">Siphon/mantle</tissue>
    </source>
</reference>
<evidence type="ECO:0000313" key="2">
    <source>
        <dbReference type="Proteomes" id="UP001164746"/>
    </source>
</evidence>
<gene>
    <name evidence="1" type="ORF">MAR_013984</name>
</gene>
<dbReference type="SUPFAM" id="SSF56219">
    <property type="entry name" value="DNase I-like"/>
    <property type="match status" value="1"/>
</dbReference>
<dbReference type="Proteomes" id="UP001164746">
    <property type="component" value="Chromosome 15"/>
</dbReference>
<dbReference type="Gene3D" id="3.60.10.10">
    <property type="entry name" value="Endonuclease/exonuclease/phosphatase"/>
    <property type="match status" value="1"/>
</dbReference>